<dbReference type="Proteomes" id="UP000034275">
    <property type="component" value="Unassembled WGS sequence"/>
</dbReference>
<gene>
    <name evidence="1" type="ORF">UU39_C0042G0010</name>
</gene>
<evidence type="ECO:0000313" key="1">
    <source>
        <dbReference type="EMBL" id="KKR89331.1"/>
    </source>
</evidence>
<accession>A0A0G0UPB4</accession>
<sequence>VNVGDRTTFEVEFSLKELKEGLF</sequence>
<reference evidence="1 2" key="1">
    <citation type="journal article" date="2015" name="Nature">
        <title>rRNA introns, odd ribosomes, and small enigmatic genomes across a large radiation of phyla.</title>
        <authorList>
            <person name="Brown C.T."/>
            <person name="Hug L.A."/>
            <person name="Thomas B.C."/>
            <person name="Sharon I."/>
            <person name="Castelle C.J."/>
            <person name="Singh A."/>
            <person name="Wilkins M.J."/>
            <person name="Williams K.H."/>
            <person name="Banfield J.F."/>
        </authorList>
    </citation>
    <scope>NUCLEOTIDE SEQUENCE [LARGE SCALE GENOMIC DNA]</scope>
</reference>
<comment type="caution">
    <text evidence="1">The sequence shown here is derived from an EMBL/GenBank/DDBJ whole genome shotgun (WGS) entry which is preliminary data.</text>
</comment>
<proteinExistence type="predicted"/>
<dbReference type="EMBL" id="LCAL01000042">
    <property type="protein sequence ID" value="KKR89331.1"/>
    <property type="molecule type" value="Genomic_DNA"/>
</dbReference>
<feature type="non-terminal residue" evidence="1">
    <location>
        <position position="1"/>
    </location>
</feature>
<protein>
    <submittedName>
        <fullName evidence="1">Uncharacterized protein</fullName>
    </submittedName>
</protein>
<evidence type="ECO:0000313" key="2">
    <source>
        <dbReference type="Proteomes" id="UP000034275"/>
    </source>
</evidence>
<organism evidence="1 2">
    <name type="scientific">Candidatus Woesebacteria bacterium GW2011_GWD1_41_12</name>
    <dbReference type="NCBI Taxonomy" id="1618593"/>
    <lineage>
        <taxon>Bacteria</taxon>
        <taxon>Candidatus Woeseibacteriota</taxon>
    </lineage>
</organism>
<dbReference type="AlphaFoldDB" id="A0A0G0UPB4"/>
<name>A0A0G0UPB4_9BACT</name>